<reference evidence="8 9" key="1">
    <citation type="journal article" date="2012" name="Extremophiles">
        <title>Thermotomaculum hydrothermale gen. nov., sp. nov., a novel heterotrophic thermophile within the phylum Acidobacteria from a deep-sea hydrothermal vent chimney in the Southern Okinawa Trough.</title>
        <authorList>
            <person name="Izumi H."/>
            <person name="Nunoura T."/>
            <person name="Miyazaki M."/>
            <person name="Mino S."/>
            <person name="Toki T."/>
            <person name="Takai K."/>
            <person name="Sako Y."/>
            <person name="Sawabe T."/>
            <person name="Nakagawa S."/>
        </authorList>
    </citation>
    <scope>NUCLEOTIDE SEQUENCE [LARGE SCALE GENOMIC DNA]</scope>
    <source>
        <strain evidence="8 9">AC55</strain>
    </source>
</reference>
<dbReference type="NCBIfam" id="TIGR01852">
    <property type="entry name" value="lipid_A_lpxA"/>
    <property type="match status" value="1"/>
</dbReference>
<keyword evidence="6" id="KW-0963">Cytoplasm</keyword>
<dbReference type="HAMAP" id="MF_00387">
    <property type="entry name" value="LpxA"/>
    <property type="match status" value="1"/>
</dbReference>
<keyword evidence="5 6" id="KW-0012">Acyltransferase</keyword>
<dbReference type="Pfam" id="PF00132">
    <property type="entry name" value="Hexapep"/>
    <property type="match status" value="3"/>
</dbReference>
<comment type="similarity">
    <text evidence="6">Belongs to the transferase hexapeptide repeat family. LpxA subfamily.</text>
</comment>
<evidence type="ECO:0000256" key="5">
    <source>
        <dbReference type="ARBA" id="ARBA00023315"/>
    </source>
</evidence>
<dbReference type="Pfam" id="PF13720">
    <property type="entry name" value="Acetyltransf_11"/>
    <property type="match status" value="1"/>
</dbReference>
<evidence type="ECO:0000259" key="7">
    <source>
        <dbReference type="Pfam" id="PF13720"/>
    </source>
</evidence>
<dbReference type="InterPro" id="IPR010137">
    <property type="entry name" value="Lipid_A_LpxA"/>
</dbReference>
<evidence type="ECO:0000256" key="2">
    <source>
        <dbReference type="ARBA" id="ARBA00022556"/>
    </source>
</evidence>
<dbReference type="KEGG" id="thyd:TTHT_0569"/>
<organism evidence="8 9">
    <name type="scientific">Thermotomaculum hydrothermale</name>
    <dbReference type="NCBI Taxonomy" id="981385"/>
    <lineage>
        <taxon>Bacteria</taxon>
        <taxon>Pseudomonadati</taxon>
        <taxon>Acidobacteriota</taxon>
        <taxon>Holophagae</taxon>
        <taxon>Thermotomaculales</taxon>
        <taxon>Thermotomaculaceae</taxon>
        <taxon>Thermotomaculum</taxon>
    </lineage>
</organism>
<dbReference type="AlphaFoldDB" id="A0A7R6PGG7"/>
<accession>A0A7R6PGG7</accession>
<keyword evidence="4 6" id="KW-0443">Lipid metabolism</keyword>
<evidence type="ECO:0000313" key="9">
    <source>
        <dbReference type="Proteomes" id="UP000595564"/>
    </source>
</evidence>
<dbReference type="GO" id="GO:0016020">
    <property type="term" value="C:membrane"/>
    <property type="evidence" value="ECO:0007669"/>
    <property type="project" value="GOC"/>
</dbReference>
<dbReference type="GO" id="GO:0005737">
    <property type="term" value="C:cytoplasm"/>
    <property type="evidence" value="ECO:0007669"/>
    <property type="project" value="UniProtKB-SubCell"/>
</dbReference>
<dbReference type="Proteomes" id="UP000595564">
    <property type="component" value="Chromosome"/>
</dbReference>
<evidence type="ECO:0000256" key="1">
    <source>
        <dbReference type="ARBA" id="ARBA00022516"/>
    </source>
</evidence>
<protein>
    <recommendedName>
        <fullName evidence="6">Acyl-[acyl-carrier-protein]--UDP-N-acetylglucosamine O-acyltransferase</fullName>
        <shortName evidence="6">UDP-N-acetylglucosamine acyltransferase</shortName>
        <ecNumber evidence="6">2.3.1.129</ecNumber>
    </recommendedName>
</protein>
<keyword evidence="1 6" id="KW-0444">Lipid biosynthesis</keyword>
<dbReference type="GO" id="GO:0009245">
    <property type="term" value="P:lipid A biosynthetic process"/>
    <property type="evidence" value="ECO:0007669"/>
    <property type="project" value="UniProtKB-UniRule"/>
</dbReference>
<dbReference type="GO" id="GO:0008780">
    <property type="term" value="F:acyl-[acyl-carrier-protein]-UDP-N-acetylglucosamine O-acyltransferase activity"/>
    <property type="evidence" value="ECO:0007669"/>
    <property type="project" value="UniProtKB-UniRule"/>
</dbReference>
<comment type="subunit">
    <text evidence="6">Homotrimer.</text>
</comment>
<dbReference type="Gene3D" id="2.160.10.10">
    <property type="entry name" value="Hexapeptide repeat proteins"/>
    <property type="match status" value="1"/>
</dbReference>
<feature type="domain" description="UDP N-acetylglucosamine O-acyltransferase C-terminal" evidence="7">
    <location>
        <begin position="174"/>
        <end position="255"/>
    </location>
</feature>
<sequence length="256" mass="28363">MIHPTAIVGKNVEIGENVEIGPFCVINDNVKIGDGTKLISHVQIDSNTEIGKNNVIYPFCVLGYPPQDLKYHGEETKTVIGDENVIREYTTVHRGTVTGRSETIVGSKNFIMAYSHIAHDCIVGDNNIFVNGATLGGHVTVGNGVYIGAYSGVHQFCRIGDHAFIGGYSVITQDALPFVKTVGNRAKTYDINVIGLERKGFPRETIDALKKSYRILVRRGLKLKEALEEIRREFPHIPEALYFADFIEQSQRGICR</sequence>
<keyword evidence="2 6" id="KW-0441">Lipid A biosynthesis</keyword>
<evidence type="ECO:0000256" key="3">
    <source>
        <dbReference type="ARBA" id="ARBA00022679"/>
    </source>
</evidence>
<dbReference type="InterPro" id="IPR029098">
    <property type="entry name" value="Acetyltransf_C"/>
</dbReference>
<evidence type="ECO:0000256" key="4">
    <source>
        <dbReference type="ARBA" id="ARBA00023098"/>
    </source>
</evidence>
<comment type="pathway">
    <text evidence="6">Glycolipid biosynthesis; lipid IV(A) biosynthesis; lipid IV(A) from (3R)-3-hydroxytetradecanoyl-[acyl-carrier-protein] and UDP-N-acetyl-alpha-D-glucosamine: step 1/6.</text>
</comment>
<name>A0A7R6PGG7_9BACT</name>
<proteinExistence type="inferred from homology"/>
<dbReference type="InterPro" id="IPR001451">
    <property type="entry name" value="Hexapep"/>
</dbReference>
<comment type="function">
    <text evidence="6">Involved in the biosynthesis of lipid A, a phosphorylated glycolipid that anchors the lipopolysaccharide to the outer membrane of the cell.</text>
</comment>
<dbReference type="PIRSF" id="PIRSF000456">
    <property type="entry name" value="UDP-GlcNAc_acltr"/>
    <property type="match status" value="1"/>
</dbReference>
<dbReference type="UniPathway" id="UPA00359">
    <property type="reaction ID" value="UER00477"/>
</dbReference>
<dbReference type="EMBL" id="AP017470">
    <property type="protein sequence ID" value="BBB32154.1"/>
    <property type="molecule type" value="Genomic_DNA"/>
</dbReference>
<evidence type="ECO:0000313" key="8">
    <source>
        <dbReference type="EMBL" id="BBB32154.1"/>
    </source>
</evidence>
<comment type="subcellular location">
    <subcellularLocation>
        <location evidence="6">Cytoplasm</location>
    </subcellularLocation>
</comment>
<dbReference type="EC" id="2.3.1.129" evidence="6"/>
<keyword evidence="6" id="KW-0677">Repeat</keyword>
<dbReference type="PANTHER" id="PTHR43480">
    <property type="entry name" value="ACYL-[ACYL-CARRIER-PROTEIN]--UDP-N-ACETYLGLUCOSAMINE O-ACYLTRANSFERASE"/>
    <property type="match status" value="1"/>
</dbReference>
<dbReference type="InterPro" id="IPR037157">
    <property type="entry name" value="Acetyltransf_C_sf"/>
</dbReference>
<dbReference type="NCBIfam" id="NF003657">
    <property type="entry name" value="PRK05289.1"/>
    <property type="match status" value="1"/>
</dbReference>
<dbReference type="Gene3D" id="1.20.1180.10">
    <property type="entry name" value="Udp N-acetylglucosamine O-acyltransferase, C-terminal domain"/>
    <property type="match status" value="1"/>
</dbReference>
<dbReference type="RefSeq" id="WP_201328495.1">
    <property type="nucleotide sequence ID" value="NZ_AP017470.1"/>
</dbReference>
<gene>
    <name evidence="6 8" type="primary">lpxA</name>
    <name evidence="8" type="ORF">TTHT_0569</name>
</gene>
<dbReference type="PANTHER" id="PTHR43480:SF1">
    <property type="entry name" value="ACYL-[ACYL-CARRIER-PROTEIN]--UDP-N-ACETYLGLUCOSAMINE O-ACYLTRANSFERASE, MITOCHONDRIAL-RELATED"/>
    <property type="match status" value="1"/>
</dbReference>
<dbReference type="SUPFAM" id="SSF51161">
    <property type="entry name" value="Trimeric LpxA-like enzymes"/>
    <property type="match status" value="1"/>
</dbReference>
<keyword evidence="3 6" id="KW-0808">Transferase</keyword>
<dbReference type="InterPro" id="IPR011004">
    <property type="entry name" value="Trimer_LpxA-like_sf"/>
</dbReference>
<evidence type="ECO:0000256" key="6">
    <source>
        <dbReference type="HAMAP-Rule" id="MF_00387"/>
    </source>
</evidence>
<keyword evidence="9" id="KW-1185">Reference proteome</keyword>
<dbReference type="CDD" id="cd03351">
    <property type="entry name" value="LbH_UDP-GlcNAc_AT"/>
    <property type="match status" value="1"/>
</dbReference>
<comment type="catalytic activity">
    <reaction evidence="6">
        <text>a (3R)-hydroxyacyl-[ACP] + UDP-N-acetyl-alpha-D-glucosamine = a UDP-3-O-[(3R)-3-hydroxyacyl]-N-acetyl-alpha-D-glucosamine + holo-[ACP]</text>
        <dbReference type="Rhea" id="RHEA:67812"/>
        <dbReference type="Rhea" id="RHEA-COMP:9685"/>
        <dbReference type="Rhea" id="RHEA-COMP:9945"/>
        <dbReference type="ChEBI" id="CHEBI:57705"/>
        <dbReference type="ChEBI" id="CHEBI:64479"/>
        <dbReference type="ChEBI" id="CHEBI:78827"/>
        <dbReference type="ChEBI" id="CHEBI:173225"/>
        <dbReference type="EC" id="2.3.1.129"/>
    </reaction>
</comment>